<dbReference type="NCBIfam" id="NF033542">
    <property type="entry name" value="transpos_IS110"/>
    <property type="match status" value="1"/>
</dbReference>
<protein>
    <submittedName>
        <fullName evidence="3">Transposase</fullName>
    </submittedName>
</protein>
<proteinExistence type="predicted"/>
<dbReference type="InterPro" id="IPR002525">
    <property type="entry name" value="Transp_IS110-like_N"/>
</dbReference>
<dbReference type="PANTHER" id="PTHR33055:SF15">
    <property type="entry name" value="TRANSPOSASE-RELATED"/>
    <property type="match status" value="1"/>
</dbReference>
<dbReference type="InterPro" id="IPR003346">
    <property type="entry name" value="Transposase_20"/>
</dbReference>
<dbReference type="EMBL" id="FAOZ01000031">
    <property type="protein sequence ID" value="CUU59742.1"/>
    <property type="molecule type" value="Genomic_DNA"/>
</dbReference>
<dbReference type="PANTHER" id="PTHR33055">
    <property type="entry name" value="TRANSPOSASE FOR INSERTION SEQUENCE ELEMENT IS1111A"/>
    <property type="match status" value="1"/>
</dbReference>
<dbReference type="GO" id="GO:0004803">
    <property type="term" value="F:transposase activity"/>
    <property type="evidence" value="ECO:0007669"/>
    <property type="project" value="InterPro"/>
</dbReference>
<dbReference type="AlphaFoldDB" id="A0A0S4QXD3"/>
<sequence>MASWQGRQVTSVFLCPMAMRRTHAGLQRLRAWLLERRVEVVVLEATSDDWRAVYYVLQPDLNLMLVNPSHLKGIRGRKTDPSDAAFLARAGASGMVMASFVPARKIRELRDLTRRRTELVRAASWEAQRLEKELEDTGMKLAAVLTNLVGVTGRKILEALVTGERDPHLLADFATGRARAKIPALIEALDGEFTDHHASMVRHYLDEIDRWKAVIAGFDERIAAMLTGQMQDLDLLASIPGIGRLAAEIIIAETGGDMAQFPSAHHLASWIGVCPGQNESAGVNKSGHIRTDNRNLKRLLGIAAMVAIKKKDSYLGAFYRRLAARRGGRHAQVAVMHKLTIAIWHVLHDRVPYRDLGADHFAKRDPERAMRRMIKQANSLGLTIRFEPIGVT</sequence>
<name>A0A0S4QXD3_9ACTN</name>
<feature type="domain" description="Transposase IS116/IS110/IS902 C-terminal" evidence="2">
    <location>
        <begin position="234"/>
        <end position="319"/>
    </location>
</feature>
<gene>
    <name evidence="3" type="ORF">Ga0074812_13140</name>
</gene>
<reference evidence="4" key="1">
    <citation type="submission" date="2015-11" db="EMBL/GenBank/DDBJ databases">
        <authorList>
            <person name="Varghese N."/>
        </authorList>
    </citation>
    <scope>NUCLEOTIDE SEQUENCE [LARGE SCALE GENOMIC DNA]</scope>
    <source>
        <strain evidence="4">DSM 45899</strain>
    </source>
</reference>
<dbReference type="Proteomes" id="UP000198802">
    <property type="component" value="Unassembled WGS sequence"/>
</dbReference>
<evidence type="ECO:0000313" key="3">
    <source>
        <dbReference type="EMBL" id="CUU59742.1"/>
    </source>
</evidence>
<dbReference type="GO" id="GO:0003677">
    <property type="term" value="F:DNA binding"/>
    <property type="evidence" value="ECO:0007669"/>
    <property type="project" value="InterPro"/>
</dbReference>
<evidence type="ECO:0000313" key="4">
    <source>
        <dbReference type="Proteomes" id="UP000198802"/>
    </source>
</evidence>
<dbReference type="Pfam" id="PF01548">
    <property type="entry name" value="DEDD_Tnp_IS110"/>
    <property type="match status" value="1"/>
</dbReference>
<dbReference type="Pfam" id="PF02371">
    <property type="entry name" value="Transposase_20"/>
    <property type="match status" value="1"/>
</dbReference>
<evidence type="ECO:0000259" key="2">
    <source>
        <dbReference type="Pfam" id="PF02371"/>
    </source>
</evidence>
<keyword evidence="4" id="KW-1185">Reference proteome</keyword>
<organism evidence="3 4">
    <name type="scientific">Parafrankia irregularis</name>
    <dbReference type="NCBI Taxonomy" id="795642"/>
    <lineage>
        <taxon>Bacteria</taxon>
        <taxon>Bacillati</taxon>
        <taxon>Actinomycetota</taxon>
        <taxon>Actinomycetes</taxon>
        <taxon>Frankiales</taxon>
        <taxon>Frankiaceae</taxon>
        <taxon>Parafrankia</taxon>
    </lineage>
</organism>
<feature type="domain" description="Transposase IS110-like N-terminal" evidence="1">
    <location>
        <begin position="19"/>
        <end position="136"/>
    </location>
</feature>
<evidence type="ECO:0000259" key="1">
    <source>
        <dbReference type="Pfam" id="PF01548"/>
    </source>
</evidence>
<dbReference type="GO" id="GO:0006313">
    <property type="term" value="P:DNA transposition"/>
    <property type="evidence" value="ECO:0007669"/>
    <property type="project" value="InterPro"/>
</dbReference>
<accession>A0A0S4QXD3</accession>
<dbReference type="InterPro" id="IPR047650">
    <property type="entry name" value="Transpos_IS110"/>
</dbReference>